<comment type="caution">
    <text evidence="2">The sequence shown here is derived from an EMBL/GenBank/DDBJ whole genome shotgun (WGS) entry which is preliminary data.</text>
</comment>
<dbReference type="Proteomes" id="UP000751518">
    <property type="component" value="Unassembled WGS sequence"/>
</dbReference>
<feature type="transmembrane region" description="Helical" evidence="1">
    <location>
        <begin position="17"/>
        <end position="36"/>
    </location>
</feature>
<protein>
    <submittedName>
        <fullName evidence="2">Type II secretion system protein</fullName>
    </submittedName>
</protein>
<dbReference type="InterPro" id="IPR012902">
    <property type="entry name" value="N_methyl_site"/>
</dbReference>
<evidence type="ECO:0000313" key="2">
    <source>
        <dbReference type="EMBL" id="MCA9391812.1"/>
    </source>
</evidence>
<evidence type="ECO:0000256" key="1">
    <source>
        <dbReference type="SAM" id="Phobius"/>
    </source>
</evidence>
<proteinExistence type="predicted"/>
<keyword evidence="1" id="KW-0472">Membrane</keyword>
<dbReference type="AlphaFoldDB" id="A0A955RRU2"/>
<reference evidence="2" key="2">
    <citation type="journal article" date="2021" name="Microbiome">
        <title>Successional dynamics and alternative stable states in a saline activated sludge microbial community over 9 years.</title>
        <authorList>
            <person name="Wang Y."/>
            <person name="Ye J."/>
            <person name="Ju F."/>
            <person name="Liu L."/>
            <person name="Boyd J.A."/>
            <person name="Deng Y."/>
            <person name="Parks D.H."/>
            <person name="Jiang X."/>
            <person name="Yin X."/>
            <person name="Woodcroft B.J."/>
            <person name="Tyson G.W."/>
            <person name="Hugenholtz P."/>
            <person name="Polz M.F."/>
            <person name="Zhang T."/>
        </authorList>
    </citation>
    <scope>NUCLEOTIDE SEQUENCE</scope>
    <source>
        <strain evidence="2">HKST-UBA03</strain>
    </source>
</reference>
<reference evidence="2" key="1">
    <citation type="submission" date="2020-04" db="EMBL/GenBank/DDBJ databases">
        <authorList>
            <person name="Zhang T."/>
        </authorList>
    </citation>
    <scope>NUCLEOTIDE SEQUENCE</scope>
    <source>
        <strain evidence="2">HKST-UBA03</strain>
    </source>
</reference>
<evidence type="ECO:0000313" key="3">
    <source>
        <dbReference type="Proteomes" id="UP000751518"/>
    </source>
</evidence>
<organism evidence="2 3">
    <name type="scientific">candidate division WWE3 bacterium</name>
    <dbReference type="NCBI Taxonomy" id="2053526"/>
    <lineage>
        <taxon>Bacteria</taxon>
        <taxon>Katanobacteria</taxon>
    </lineage>
</organism>
<dbReference type="EMBL" id="JAGQKZ010000006">
    <property type="protein sequence ID" value="MCA9391812.1"/>
    <property type="molecule type" value="Genomic_DNA"/>
</dbReference>
<dbReference type="Pfam" id="PF07963">
    <property type="entry name" value="N_methyl"/>
    <property type="match status" value="1"/>
</dbReference>
<keyword evidence="1" id="KW-1133">Transmembrane helix</keyword>
<keyword evidence="1" id="KW-0812">Transmembrane</keyword>
<accession>A0A955RRU2</accession>
<sequence length="176" mass="19080">MTNVSNHQNQGYTLVELIIYLAIMSTLMVSFIYYTISITTTRAKSNTIQEVQANARTALEVISNAVRDASGVNLGASTFDVDPGVLSLVNDDPAKNPTIISLDQDDGTLQIKEGASPTLNVTSGLVKVTNLAFSHENPLDEHGNIKLQMTIDHSATTGGVEYDYAYDLETSINLRK</sequence>
<name>A0A955RRU2_UNCKA</name>
<gene>
    <name evidence="2" type="ORF">KC614_01240</name>
</gene>